<keyword evidence="3" id="KW-1185">Reference proteome</keyword>
<feature type="domain" description="BTB" evidence="1">
    <location>
        <begin position="22"/>
        <end position="93"/>
    </location>
</feature>
<accession>A0A397SBN8</accession>
<protein>
    <recommendedName>
        <fullName evidence="1">BTB domain-containing protein</fullName>
    </recommendedName>
</protein>
<dbReference type="SUPFAM" id="SSF54695">
    <property type="entry name" value="POZ domain"/>
    <property type="match status" value="1"/>
</dbReference>
<comment type="caution">
    <text evidence="2">The sequence shown here is derived from an EMBL/GenBank/DDBJ whole genome shotgun (WGS) entry which is preliminary data.</text>
</comment>
<dbReference type="SMART" id="SM00225">
    <property type="entry name" value="BTB"/>
    <property type="match status" value="1"/>
</dbReference>
<dbReference type="OrthoDB" id="6359816at2759"/>
<dbReference type="InterPro" id="IPR011333">
    <property type="entry name" value="SKP1/BTB/POZ_sf"/>
</dbReference>
<name>A0A397SBN8_9GLOM</name>
<evidence type="ECO:0000259" key="1">
    <source>
        <dbReference type="PROSITE" id="PS50097"/>
    </source>
</evidence>
<proteinExistence type="predicted"/>
<dbReference type="InterPro" id="IPR000210">
    <property type="entry name" value="BTB/POZ_dom"/>
</dbReference>
<dbReference type="PANTHER" id="PTHR24410">
    <property type="entry name" value="HL07962P-RELATED"/>
    <property type="match status" value="1"/>
</dbReference>
<gene>
    <name evidence="2" type="ORF">C1645_743905</name>
</gene>
<dbReference type="Proteomes" id="UP000265703">
    <property type="component" value="Unassembled WGS sequence"/>
</dbReference>
<dbReference type="PANTHER" id="PTHR24410:SF23">
    <property type="entry name" value="BTB DOMAIN-CONTAINING PROTEIN-RELATED"/>
    <property type="match status" value="1"/>
</dbReference>
<organism evidence="2 3">
    <name type="scientific">Glomus cerebriforme</name>
    <dbReference type="NCBI Taxonomy" id="658196"/>
    <lineage>
        <taxon>Eukaryota</taxon>
        <taxon>Fungi</taxon>
        <taxon>Fungi incertae sedis</taxon>
        <taxon>Mucoromycota</taxon>
        <taxon>Glomeromycotina</taxon>
        <taxon>Glomeromycetes</taxon>
        <taxon>Glomerales</taxon>
        <taxon>Glomeraceae</taxon>
        <taxon>Glomus</taxon>
    </lineage>
</organism>
<dbReference type="InterPro" id="IPR051481">
    <property type="entry name" value="BTB-POZ/Galectin-3-binding"/>
</dbReference>
<dbReference type="Gene3D" id="3.30.710.10">
    <property type="entry name" value="Potassium Channel Kv1.1, Chain A"/>
    <property type="match status" value="1"/>
</dbReference>
<dbReference type="STRING" id="658196.A0A397SBN8"/>
<dbReference type="CDD" id="cd18186">
    <property type="entry name" value="BTB_POZ_ZBTB_KLHL-like"/>
    <property type="match status" value="1"/>
</dbReference>
<dbReference type="Pfam" id="PF00651">
    <property type="entry name" value="BTB"/>
    <property type="match status" value="1"/>
</dbReference>
<reference evidence="2 3" key="1">
    <citation type="submission" date="2018-06" db="EMBL/GenBank/DDBJ databases">
        <title>Comparative genomics reveals the genomic features of Rhizophagus irregularis, R. cerebriforme, R. diaphanum and Gigaspora rosea, and their symbiotic lifestyle signature.</title>
        <authorList>
            <person name="Morin E."/>
            <person name="San Clemente H."/>
            <person name="Chen E.C.H."/>
            <person name="De La Providencia I."/>
            <person name="Hainaut M."/>
            <person name="Kuo A."/>
            <person name="Kohler A."/>
            <person name="Murat C."/>
            <person name="Tang N."/>
            <person name="Roy S."/>
            <person name="Loubradou J."/>
            <person name="Henrissat B."/>
            <person name="Grigoriev I.V."/>
            <person name="Corradi N."/>
            <person name="Roux C."/>
            <person name="Martin F.M."/>
        </authorList>
    </citation>
    <scope>NUCLEOTIDE SEQUENCE [LARGE SCALE GENOMIC DNA]</scope>
    <source>
        <strain evidence="2 3">DAOM 227022</strain>
    </source>
</reference>
<evidence type="ECO:0000313" key="3">
    <source>
        <dbReference type="Proteomes" id="UP000265703"/>
    </source>
</evidence>
<evidence type="ECO:0000313" key="2">
    <source>
        <dbReference type="EMBL" id="RIA82269.1"/>
    </source>
</evidence>
<sequence length="213" mass="25684">MLIIHKEIIKNYENLYKTKERYDVIIYAGEEPNIKEFHAHSLILKTQSKFLKRIFTEDIRKKDGYFILNLRNSPDVFEILLRYMYCGSIDLTKSQSRDILNLLLLSDELGFQSLVKYIQKILVGENHRDFIIKNILEIIELTYQKELFEKLWNFCLQQICYDSDCLFKSTKFLTFNPSILEIILKRDDLYVSNEIVIWENLLSMYIYEQKKFF</sequence>
<dbReference type="EMBL" id="QKYT01000683">
    <property type="protein sequence ID" value="RIA82269.1"/>
    <property type="molecule type" value="Genomic_DNA"/>
</dbReference>
<dbReference type="AlphaFoldDB" id="A0A397SBN8"/>
<dbReference type="PROSITE" id="PS50097">
    <property type="entry name" value="BTB"/>
    <property type="match status" value="1"/>
</dbReference>